<dbReference type="Gene3D" id="3.50.50.60">
    <property type="entry name" value="FAD/NAD(P)-binding domain"/>
    <property type="match status" value="1"/>
</dbReference>
<dbReference type="Proteomes" id="UP000772181">
    <property type="component" value="Unassembled WGS sequence"/>
</dbReference>
<organism evidence="1 2">
    <name type="scientific">Tectimicrobiota bacterium</name>
    <dbReference type="NCBI Taxonomy" id="2528274"/>
    <lineage>
        <taxon>Bacteria</taxon>
        <taxon>Pseudomonadati</taxon>
        <taxon>Nitrospinota/Tectimicrobiota group</taxon>
        <taxon>Candidatus Tectimicrobiota</taxon>
    </lineage>
</organism>
<dbReference type="Gene3D" id="3.40.50.720">
    <property type="entry name" value="NAD(P)-binding Rossmann-like Domain"/>
    <property type="match status" value="1"/>
</dbReference>
<accession>A0A933GL03</accession>
<gene>
    <name evidence="1" type="ORF">HY730_02780</name>
</gene>
<dbReference type="AlphaFoldDB" id="A0A933GL03"/>
<proteinExistence type="predicted"/>
<name>A0A933GL03_UNCTE</name>
<evidence type="ECO:0000313" key="2">
    <source>
        <dbReference type="Proteomes" id="UP000772181"/>
    </source>
</evidence>
<feature type="non-terminal residue" evidence="1">
    <location>
        <position position="1"/>
    </location>
</feature>
<protein>
    <submittedName>
        <fullName evidence="1">Uncharacterized protein</fullName>
    </submittedName>
</protein>
<dbReference type="EMBL" id="JACQWF010000127">
    <property type="protein sequence ID" value="MBI4595283.1"/>
    <property type="molecule type" value="Genomic_DNA"/>
</dbReference>
<sequence>IVIADKEGSEKLAAVDFVLVAWKRVPNNELYKELFGKVPELNILGDAKDPRTCWYGVHEAASIALGL</sequence>
<evidence type="ECO:0000313" key="1">
    <source>
        <dbReference type="EMBL" id="MBI4595283.1"/>
    </source>
</evidence>
<reference evidence="1" key="1">
    <citation type="submission" date="2020-07" db="EMBL/GenBank/DDBJ databases">
        <title>Huge and variable diversity of episymbiotic CPR bacteria and DPANN archaea in groundwater ecosystems.</title>
        <authorList>
            <person name="He C.Y."/>
            <person name="Keren R."/>
            <person name="Whittaker M."/>
            <person name="Farag I.F."/>
            <person name="Doudna J."/>
            <person name="Cate J.H.D."/>
            <person name="Banfield J.F."/>
        </authorList>
    </citation>
    <scope>NUCLEOTIDE SEQUENCE</scope>
    <source>
        <strain evidence="1">NC_groundwater_1482_Ag_S-0.65um_47_24</strain>
    </source>
</reference>
<dbReference type="InterPro" id="IPR036188">
    <property type="entry name" value="FAD/NAD-bd_sf"/>
</dbReference>
<comment type="caution">
    <text evidence="1">The sequence shown here is derived from an EMBL/GenBank/DDBJ whole genome shotgun (WGS) entry which is preliminary data.</text>
</comment>